<protein>
    <submittedName>
        <fullName evidence="3">Uncharacterized protein (TIGR02596 family)</fullName>
    </submittedName>
</protein>
<feature type="transmembrane region" description="Helical" evidence="2">
    <location>
        <begin position="48"/>
        <end position="69"/>
    </location>
</feature>
<keyword evidence="4" id="KW-1185">Reference proteome</keyword>
<keyword evidence="2" id="KW-0472">Membrane</keyword>
<evidence type="ECO:0000313" key="4">
    <source>
        <dbReference type="Proteomes" id="UP000534294"/>
    </source>
</evidence>
<dbReference type="Pfam" id="PF07963">
    <property type="entry name" value="N_methyl"/>
    <property type="match status" value="1"/>
</dbReference>
<dbReference type="EMBL" id="JACHIF010000011">
    <property type="protein sequence ID" value="MBB5039988.1"/>
    <property type="molecule type" value="Genomic_DNA"/>
</dbReference>
<dbReference type="SUPFAM" id="SSF54523">
    <property type="entry name" value="Pili subunits"/>
    <property type="match status" value="1"/>
</dbReference>
<proteinExistence type="predicted"/>
<dbReference type="AlphaFoldDB" id="A0A7W7YPJ8"/>
<keyword evidence="2" id="KW-1133">Transmembrane helix</keyword>
<dbReference type="NCBIfam" id="TIGR02596">
    <property type="entry name" value="Verru_Chthon cassette protein D"/>
    <property type="match status" value="1"/>
</dbReference>
<dbReference type="NCBIfam" id="TIGR02532">
    <property type="entry name" value="IV_pilin_GFxxxE"/>
    <property type="match status" value="1"/>
</dbReference>
<keyword evidence="2" id="KW-0812">Transmembrane</keyword>
<dbReference type="Gene3D" id="3.30.700.10">
    <property type="entry name" value="Glycoprotein, Type 4 Pilin"/>
    <property type="match status" value="1"/>
</dbReference>
<gene>
    <name evidence="3" type="ORF">HNQ64_004267</name>
</gene>
<dbReference type="InterPro" id="IPR019836">
    <property type="entry name" value="Verru/Chthon_D"/>
</dbReference>
<dbReference type="RefSeq" id="WP_184212294.1">
    <property type="nucleotide sequence ID" value="NZ_JACHIF010000011.1"/>
</dbReference>
<accession>A0A7W7YPJ8</accession>
<dbReference type="PROSITE" id="PS00409">
    <property type="entry name" value="PROKAR_NTER_METHYL"/>
    <property type="match status" value="1"/>
</dbReference>
<dbReference type="Proteomes" id="UP000534294">
    <property type="component" value="Unassembled WGS sequence"/>
</dbReference>
<dbReference type="InterPro" id="IPR012902">
    <property type="entry name" value="N_methyl_site"/>
</dbReference>
<name>A0A7W7YPJ8_9BACT</name>
<sequence>MRATHPTSQRVISASTPGEFSPPSRLRSETEASLHRLSLNNARQRRSGFTLIEVLVVVSISTILLTLAANVAQDVVVANQITSAGETVMDELRLARHTAIAKDRVVEVRLYRPNVPNSFGEDQGVNALQAFIFDEDNATAKPLREARRLPEAIHISEDSSLSTLISDSRLKNDWKTGDEQIPLSDGGTDYSAFRIRFLPDGSTDLDSQQQWFLTMYPRSVKESPPPNYVTVQIKPARGTIRSYRP</sequence>
<comment type="caution">
    <text evidence="3">The sequence shown here is derived from an EMBL/GenBank/DDBJ whole genome shotgun (WGS) entry which is preliminary data.</text>
</comment>
<evidence type="ECO:0000256" key="1">
    <source>
        <dbReference type="SAM" id="MobiDB-lite"/>
    </source>
</evidence>
<evidence type="ECO:0000256" key="2">
    <source>
        <dbReference type="SAM" id="Phobius"/>
    </source>
</evidence>
<dbReference type="InterPro" id="IPR045584">
    <property type="entry name" value="Pilin-like"/>
</dbReference>
<organism evidence="3 4">
    <name type="scientific">Prosthecobacter dejongeii</name>
    <dbReference type="NCBI Taxonomy" id="48465"/>
    <lineage>
        <taxon>Bacteria</taxon>
        <taxon>Pseudomonadati</taxon>
        <taxon>Verrucomicrobiota</taxon>
        <taxon>Verrucomicrobiia</taxon>
        <taxon>Verrucomicrobiales</taxon>
        <taxon>Verrucomicrobiaceae</taxon>
        <taxon>Prosthecobacter</taxon>
    </lineage>
</organism>
<evidence type="ECO:0000313" key="3">
    <source>
        <dbReference type="EMBL" id="MBB5039988.1"/>
    </source>
</evidence>
<reference evidence="3 4" key="1">
    <citation type="submission" date="2020-08" db="EMBL/GenBank/DDBJ databases">
        <title>Genomic Encyclopedia of Type Strains, Phase IV (KMG-IV): sequencing the most valuable type-strain genomes for metagenomic binning, comparative biology and taxonomic classification.</title>
        <authorList>
            <person name="Goeker M."/>
        </authorList>
    </citation>
    <scope>NUCLEOTIDE SEQUENCE [LARGE SCALE GENOMIC DNA]</scope>
    <source>
        <strain evidence="3 4">DSM 12251</strain>
    </source>
</reference>
<feature type="region of interest" description="Disordered" evidence="1">
    <location>
        <begin position="1"/>
        <end position="25"/>
    </location>
</feature>
<feature type="compositionally biased region" description="Polar residues" evidence="1">
    <location>
        <begin position="1"/>
        <end position="18"/>
    </location>
</feature>